<organism evidence="2 3">
    <name type="scientific">Linum tenue</name>
    <dbReference type="NCBI Taxonomy" id="586396"/>
    <lineage>
        <taxon>Eukaryota</taxon>
        <taxon>Viridiplantae</taxon>
        <taxon>Streptophyta</taxon>
        <taxon>Embryophyta</taxon>
        <taxon>Tracheophyta</taxon>
        <taxon>Spermatophyta</taxon>
        <taxon>Magnoliopsida</taxon>
        <taxon>eudicotyledons</taxon>
        <taxon>Gunneridae</taxon>
        <taxon>Pentapetalae</taxon>
        <taxon>rosids</taxon>
        <taxon>fabids</taxon>
        <taxon>Malpighiales</taxon>
        <taxon>Linaceae</taxon>
        <taxon>Linum</taxon>
    </lineage>
</organism>
<dbReference type="Proteomes" id="UP001154282">
    <property type="component" value="Unassembled WGS sequence"/>
</dbReference>
<protein>
    <submittedName>
        <fullName evidence="2">Uncharacterized protein</fullName>
    </submittedName>
</protein>
<keyword evidence="1" id="KW-1133">Transmembrane helix</keyword>
<keyword evidence="3" id="KW-1185">Reference proteome</keyword>
<gene>
    <name evidence="2" type="ORF">LITE_LOCUS10938</name>
</gene>
<proteinExistence type="predicted"/>
<keyword evidence="1" id="KW-0472">Membrane</keyword>
<evidence type="ECO:0000256" key="1">
    <source>
        <dbReference type="SAM" id="Phobius"/>
    </source>
</evidence>
<comment type="caution">
    <text evidence="2">The sequence shown here is derived from an EMBL/GenBank/DDBJ whole genome shotgun (WGS) entry which is preliminary data.</text>
</comment>
<name>A0AAV0IV14_9ROSI</name>
<sequence length="70" mass="7780">MSWSRCDLKSGRAMMLLGNSGFRFLMSSSLCSASIAGGWGTWSEIVYILTQLAMSDTARKWQQQKSISPQ</sequence>
<accession>A0AAV0IV14</accession>
<keyword evidence="1" id="KW-0812">Transmembrane</keyword>
<dbReference type="EMBL" id="CAMGYJ010000004">
    <property type="protein sequence ID" value="CAI0400844.1"/>
    <property type="molecule type" value="Genomic_DNA"/>
</dbReference>
<reference evidence="2" key="1">
    <citation type="submission" date="2022-08" db="EMBL/GenBank/DDBJ databases">
        <authorList>
            <person name="Gutierrez-Valencia J."/>
        </authorList>
    </citation>
    <scope>NUCLEOTIDE SEQUENCE</scope>
</reference>
<evidence type="ECO:0000313" key="2">
    <source>
        <dbReference type="EMBL" id="CAI0400844.1"/>
    </source>
</evidence>
<feature type="transmembrane region" description="Helical" evidence="1">
    <location>
        <begin position="21"/>
        <end position="42"/>
    </location>
</feature>
<evidence type="ECO:0000313" key="3">
    <source>
        <dbReference type="Proteomes" id="UP001154282"/>
    </source>
</evidence>
<dbReference type="AlphaFoldDB" id="A0AAV0IV14"/>